<evidence type="ECO:0000313" key="2">
    <source>
        <dbReference type="EMBL" id="CRZ09098.1"/>
    </source>
</evidence>
<sequence>MHPSRLARIGNQDSSRFNIPSAGGAKTPPVVQPAPAAAVRPATAIVSCQAPIGSTSQATPNLYTSKFVQNRAAAEPKPTSGIHPDRMKMLGSNAPAPSSTIQHKAPAPSPAIHPDRLKMLGSNAPAPSPGIHPDRLKMIGNAPVTQNTFNSNTKSAPAANSNPSRPFNPDRFQTSAAPSRFHTSNVSAPAQQPLSSQPRPVSNPGPAAGSNSGIHPDRLRMMGNAGTPNTIPKPQTPAMPNSFANHVAPQATASVVPPSQYRRFDGSASTPPQPTPAVPNAQPPFQPPAQAPAISHPVEPTSSSSAPASLKITAVFGDSEVQRQVKWEFTVAKSEEPVPQPKVPVSQSNKPISEPKKNPADRWAFSASLSQPPQPHASTVKPPAPTHVATVKPPAQTQSATSSFSGSSQLTDSSWSKPTSSWDAANTVPATAWQPASQTAQSNGPSEPKPQATSQVSNSNVRSLAQTQPASTFSSGPDALWKGAPGSSQSNDSKNPQPQFVKTDPSARWASTSQQSISTTFADNTLASSSFSTVKPGSKTRSTKPYHRSAEDDAFERDLVARLKQSSLSNNSGWDSDGDDDAVNVAVKLQQARKAKMASVLSPSTTTKQINN</sequence>
<reference evidence="2" key="1">
    <citation type="submission" date="2015-04" db="EMBL/GenBank/DDBJ databases">
        <title>The genome sequence of the plant pathogenic Rhizarian Plasmodiophora brassicae reveals insights in its biotrophic life cycle and the origin of chitin synthesis.</title>
        <authorList>
            <person name="Schwelm A."/>
            <person name="Fogelqvist J."/>
            <person name="Knaust A."/>
            <person name="Julke S."/>
            <person name="Lilja T."/>
            <person name="Dhandapani V."/>
            <person name="Bonilla-Rosso G."/>
            <person name="Karlsson M."/>
            <person name="Shevchenko A."/>
            <person name="Choi S.R."/>
            <person name="Kim H.G."/>
            <person name="Park J.Y."/>
            <person name="Lim Y.P."/>
            <person name="Ludwig-Muller J."/>
            <person name="Dixelius C."/>
        </authorList>
    </citation>
    <scope>NUCLEOTIDE SEQUENCE</scope>
    <source>
        <tissue evidence="2">Potato root galls</tissue>
    </source>
</reference>
<feature type="compositionally biased region" description="Polar residues" evidence="1">
    <location>
        <begin position="434"/>
        <end position="475"/>
    </location>
</feature>
<feature type="region of interest" description="Disordered" evidence="1">
    <location>
        <begin position="1"/>
        <end position="33"/>
    </location>
</feature>
<feature type="compositionally biased region" description="Polar residues" evidence="1">
    <location>
        <begin position="486"/>
        <end position="500"/>
    </location>
</feature>
<feature type="region of interest" description="Disordered" evidence="1">
    <location>
        <begin position="257"/>
        <end position="306"/>
    </location>
</feature>
<protein>
    <submittedName>
        <fullName evidence="2">Uncharacterized protein</fullName>
    </submittedName>
</protein>
<organism evidence="2">
    <name type="scientific">Spongospora subterranea</name>
    <dbReference type="NCBI Taxonomy" id="70186"/>
    <lineage>
        <taxon>Eukaryota</taxon>
        <taxon>Sar</taxon>
        <taxon>Rhizaria</taxon>
        <taxon>Endomyxa</taxon>
        <taxon>Phytomyxea</taxon>
        <taxon>Plasmodiophorida</taxon>
        <taxon>Plasmodiophoridae</taxon>
        <taxon>Spongospora</taxon>
    </lineage>
</organism>
<evidence type="ECO:0000256" key="1">
    <source>
        <dbReference type="SAM" id="MobiDB-lite"/>
    </source>
</evidence>
<dbReference type="AlphaFoldDB" id="A0A0H5R4N1"/>
<dbReference type="EMBL" id="HACM01008656">
    <property type="protein sequence ID" value="CRZ09098.1"/>
    <property type="molecule type" value="Transcribed_RNA"/>
</dbReference>
<feature type="compositionally biased region" description="Polar residues" evidence="1">
    <location>
        <begin position="226"/>
        <end position="235"/>
    </location>
</feature>
<proteinExistence type="predicted"/>
<feature type="region of interest" description="Disordered" evidence="1">
    <location>
        <begin position="71"/>
        <end position="235"/>
    </location>
</feature>
<feature type="compositionally biased region" description="Pro residues" evidence="1">
    <location>
        <begin position="271"/>
        <end position="290"/>
    </location>
</feature>
<feature type="compositionally biased region" description="Polar residues" evidence="1">
    <location>
        <begin position="415"/>
        <end position="424"/>
    </location>
</feature>
<feature type="compositionally biased region" description="Polar residues" evidence="1">
    <location>
        <begin position="509"/>
        <end position="535"/>
    </location>
</feature>
<accession>A0A0H5R4N1</accession>
<name>A0A0H5R4N1_9EUKA</name>
<feature type="compositionally biased region" description="Polar residues" evidence="1">
    <location>
        <begin position="143"/>
        <end position="200"/>
    </location>
</feature>
<feature type="compositionally biased region" description="Low complexity" evidence="1">
    <location>
        <begin position="396"/>
        <end position="414"/>
    </location>
</feature>
<feature type="region of interest" description="Disordered" evidence="1">
    <location>
        <begin position="330"/>
        <end position="554"/>
    </location>
</feature>